<keyword evidence="6" id="KW-1185">Reference proteome</keyword>
<dbReference type="PROSITE" id="PS01124">
    <property type="entry name" value="HTH_ARAC_FAMILY_2"/>
    <property type="match status" value="1"/>
</dbReference>
<dbReference type="GO" id="GO:0043565">
    <property type="term" value="F:sequence-specific DNA binding"/>
    <property type="evidence" value="ECO:0007669"/>
    <property type="project" value="InterPro"/>
</dbReference>
<dbReference type="SUPFAM" id="SSF46689">
    <property type="entry name" value="Homeodomain-like"/>
    <property type="match status" value="2"/>
</dbReference>
<evidence type="ECO:0000256" key="2">
    <source>
        <dbReference type="ARBA" id="ARBA00023125"/>
    </source>
</evidence>
<feature type="domain" description="HTH araC/xylS-type" evidence="4">
    <location>
        <begin position="200"/>
        <end position="298"/>
    </location>
</feature>
<dbReference type="AlphaFoldDB" id="A0AAE3DUD5"/>
<evidence type="ECO:0000256" key="3">
    <source>
        <dbReference type="ARBA" id="ARBA00023163"/>
    </source>
</evidence>
<dbReference type="Proteomes" id="UP001197875">
    <property type="component" value="Unassembled WGS sequence"/>
</dbReference>
<evidence type="ECO:0000256" key="1">
    <source>
        <dbReference type="ARBA" id="ARBA00023015"/>
    </source>
</evidence>
<dbReference type="InterPro" id="IPR018060">
    <property type="entry name" value="HTH_AraC"/>
</dbReference>
<dbReference type="GO" id="GO:0003700">
    <property type="term" value="F:DNA-binding transcription factor activity"/>
    <property type="evidence" value="ECO:0007669"/>
    <property type="project" value="InterPro"/>
</dbReference>
<dbReference type="PROSITE" id="PS00041">
    <property type="entry name" value="HTH_ARAC_FAMILY_1"/>
    <property type="match status" value="1"/>
</dbReference>
<dbReference type="InterPro" id="IPR037923">
    <property type="entry name" value="HTH-like"/>
</dbReference>
<evidence type="ECO:0000313" key="5">
    <source>
        <dbReference type="EMBL" id="MCC2190645.1"/>
    </source>
</evidence>
<accession>A0AAE3DUD5</accession>
<dbReference type="Gene3D" id="1.10.10.60">
    <property type="entry name" value="Homeodomain-like"/>
    <property type="match status" value="2"/>
</dbReference>
<dbReference type="EMBL" id="JAJEPR010000024">
    <property type="protein sequence ID" value="MCC2190645.1"/>
    <property type="molecule type" value="Genomic_DNA"/>
</dbReference>
<dbReference type="PANTHER" id="PTHR43280">
    <property type="entry name" value="ARAC-FAMILY TRANSCRIPTIONAL REGULATOR"/>
    <property type="match status" value="1"/>
</dbReference>
<gene>
    <name evidence="5" type="ORF">LKD71_12705</name>
</gene>
<evidence type="ECO:0000259" key="4">
    <source>
        <dbReference type="PROSITE" id="PS01124"/>
    </source>
</evidence>
<organism evidence="5 6">
    <name type="scientific">Fusicatenibacter faecihominis</name>
    <dbReference type="NCBI Taxonomy" id="2881276"/>
    <lineage>
        <taxon>Bacteria</taxon>
        <taxon>Bacillati</taxon>
        <taxon>Bacillota</taxon>
        <taxon>Clostridia</taxon>
        <taxon>Lachnospirales</taxon>
        <taxon>Lachnospiraceae</taxon>
        <taxon>Fusicatenibacter</taxon>
    </lineage>
</organism>
<protein>
    <submittedName>
        <fullName evidence="5">AraC family transcriptional regulator</fullName>
    </submittedName>
</protein>
<keyword evidence="3" id="KW-0804">Transcription</keyword>
<keyword evidence="2" id="KW-0238">DNA-binding</keyword>
<dbReference type="InterPro" id="IPR009057">
    <property type="entry name" value="Homeodomain-like_sf"/>
</dbReference>
<name>A0AAE3DUD5_9FIRM</name>
<proteinExistence type="predicted"/>
<dbReference type="SUPFAM" id="SSF51215">
    <property type="entry name" value="Regulatory protein AraC"/>
    <property type="match status" value="1"/>
</dbReference>
<comment type="caution">
    <text evidence="5">The sequence shown here is derived from an EMBL/GenBank/DDBJ whole genome shotgun (WGS) entry which is preliminary data.</text>
</comment>
<dbReference type="Pfam" id="PF02311">
    <property type="entry name" value="AraC_binding"/>
    <property type="match status" value="1"/>
</dbReference>
<dbReference type="Pfam" id="PF12833">
    <property type="entry name" value="HTH_18"/>
    <property type="match status" value="1"/>
</dbReference>
<dbReference type="SMART" id="SM00342">
    <property type="entry name" value="HTH_ARAC"/>
    <property type="match status" value="1"/>
</dbReference>
<keyword evidence="1" id="KW-0805">Transcription regulation</keyword>
<evidence type="ECO:0000313" key="6">
    <source>
        <dbReference type="Proteomes" id="UP001197875"/>
    </source>
</evidence>
<dbReference type="Gene3D" id="2.60.120.280">
    <property type="entry name" value="Regulatory protein AraC"/>
    <property type="match status" value="1"/>
</dbReference>
<dbReference type="RefSeq" id="WP_227615693.1">
    <property type="nucleotide sequence ID" value="NZ_JAJEPR010000024.1"/>
</dbReference>
<dbReference type="InterPro" id="IPR003313">
    <property type="entry name" value="AraC-bd"/>
</dbReference>
<reference evidence="5 6" key="1">
    <citation type="submission" date="2021-10" db="EMBL/GenBank/DDBJ databases">
        <title>Anaerobic single-cell dispensing facilitates the cultivation of human gut bacteria.</title>
        <authorList>
            <person name="Afrizal A."/>
        </authorList>
    </citation>
    <scope>NUCLEOTIDE SEQUENCE [LARGE SCALE GENOMIC DNA]</scope>
    <source>
        <strain evidence="5 6">CLA-AA-H277</strain>
    </source>
</reference>
<sequence>MKNHPTFHLGNDHTDYYEQASYTWSEDSIRFLNTVNPSTQAHYLYVQECGVFKTKPPYYTERSGLPSFLIVYTIRGKGKLTWRKQTMAIEQGSCFYIDCREPHRYENADADTWEFLWLHFNGPGAEHYFEDFHSAEHPVLMPQDTFLVESTLRRILSLARKKTVYTDILTASLITNLVTELMIQSMTDSRQIFVMPDYVNRSIEFLQAHFSEPLTLDTIAAYLNISKYHLSREFTRCTGESIHQYLIRIRVNQAKILLKETTLSVEEIAYQVGIHHASHLIQLFREREGMTPLEFRKHWASVVER</sequence>
<dbReference type="InterPro" id="IPR018062">
    <property type="entry name" value="HTH_AraC-typ_CS"/>
</dbReference>
<dbReference type="PANTHER" id="PTHR43280:SF28">
    <property type="entry name" value="HTH-TYPE TRANSCRIPTIONAL ACTIVATOR RHAS"/>
    <property type="match status" value="1"/>
</dbReference>